<dbReference type="Proteomes" id="UP001225034">
    <property type="component" value="Unassembled WGS sequence"/>
</dbReference>
<reference evidence="1 2" key="1">
    <citation type="submission" date="2023-07" db="EMBL/GenBank/DDBJ databases">
        <title>Genomic Encyclopedia of Type Strains, Phase IV (KMG-IV): sequencing the most valuable type-strain genomes for metagenomic binning, comparative biology and taxonomic classification.</title>
        <authorList>
            <person name="Goeker M."/>
        </authorList>
    </citation>
    <scope>NUCLEOTIDE SEQUENCE [LARGE SCALE GENOMIC DNA]</scope>
    <source>
        <strain evidence="1 2">DSM 19154</strain>
    </source>
</reference>
<evidence type="ECO:0000313" key="2">
    <source>
        <dbReference type="Proteomes" id="UP001225034"/>
    </source>
</evidence>
<accession>A0ABT9YEK8</accession>
<gene>
    <name evidence="1" type="ORF">J2S05_001062</name>
</gene>
<comment type="caution">
    <text evidence="1">The sequence shown here is derived from an EMBL/GenBank/DDBJ whole genome shotgun (WGS) entry which is preliminary data.</text>
</comment>
<keyword evidence="2" id="KW-1185">Reference proteome</keyword>
<dbReference type="EMBL" id="JAUSUA010000001">
    <property type="protein sequence ID" value="MDQ0206288.1"/>
    <property type="molecule type" value="Genomic_DNA"/>
</dbReference>
<organism evidence="1 2">
    <name type="scientific">Alkalicoccobacillus murimartini</name>
    <dbReference type="NCBI Taxonomy" id="171685"/>
    <lineage>
        <taxon>Bacteria</taxon>
        <taxon>Bacillati</taxon>
        <taxon>Bacillota</taxon>
        <taxon>Bacilli</taxon>
        <taxon>Bacillales</taxon>
        <taxon>Bacillaceae</taxon>
        <taxon>Alkalicoccobacillus</taxon>
    </lineage>
</organism>
<sequence length="34" mass="4233">MAVLFLLRRIDKGRGTWKKELTWEKEDLTWDKRI</sequence>
<evidence type="ECO:0000313" key="1">
    <source>
        <dbReference type="EMBL" id="MDQ0206288.1"/>
    </source>
</evidence>
<proteinExistence type="predicted"/>
<name>A0ABT9YEK8_9BACI</name>
<protein>
    <submittedName>
        <fullName evidence="1">Uncharacterized protein</fullName>
    </submittedName>
</protein>